<evidence type="ECO:0000256" key="1">
    <source>
        <dbReference type="SAM" id="MobiDB-lite"/>
    </source>
</evidence>
<feature type="region of interest" description="Disordered" evidence="1">
    <location>
        <begin position="1"/>
        <end position="20"/>
    </location>
</feature>
<keyword evidence="4" id="KW-1185">Reference proteome</keyword>
<proteinExistence type="predicted"/>
<dbReference type="EMBL" id="RDQH01000308">
    <property type="protein sequence ID" value="RXI09575.1"/>
    <property type="molecule type" value="Genomic_DNA"/>
</dbReference>
<evidence type="ECO:0000313" key="2">
    <source>
        <dbReference type="EMBL" id="RXH84819.1"/>
    </source>
</evidence>
<feature type="compositionally biased region" description="Polar residues" evidence="1">
    <location>
        <begin position="68"/>
        <end position="86"/>
    </location>
</feature>
<evidence type="ECO:0000313" key="4">
    <source>
        <dbReference type="Proteomes" id="UP000290289"/>
    </source>
</evidence>
<dbReference type="Proteomes" id="UP000290289">
    <property type="component" value="Chromosome 11"/>
</dbReference>
<protein>
    <submittedName>
        <fullName evidence="2">Uncharacterized protein</fullName>
    </submittedName>
</protein>
<gene>
    <name evidence="3" type="ORF">DVH24_032736</name>
    <name evidence="2" type="ORF">DVH24_040167</name>
</gene>
<comment type="caution">
    <text evidence="2">The sequence shown here is derived from an EMBL/GenBank/DDBJ whole genome shotgun (WGS) entry which is preliminary data.</text>
</comment>
<accession>A0A498INT8</accession>
<organism evidence="2 4">
    <name type="scientific">Malus domestica</name>
    <name type="common">Apple</name>
    <name type="synonym">Pyrus malus</name>
    <dbReference type="NCBI Taxonomy" id="3750"/>
    <lineage>
        <taxon>Eukaryota</taxon>
        <taxon>Viridiplantae</taxon>
        <taxon>Streptophyta</taxon>
        <taxon>Embryophyta</taxon>
        <taxon>Tracheophyta</taxon>
        <taxon>Spermatophyta</taxon>
        <taxon>Magnoliopsida</taxon>
        <taxon>eudicotyledons</taxon>
        <taxon>Gunneridae</taxon>
        <taxon>Pentapetalae</taxon>
        <taxon>rosids</taxon>
        <taxon>fabids</taxon>
        <taxon>Rosales</taxon>
        <taxon>Rosaceae</taxon>
        <taxon>Amygdaloideae</taxon>
        <taxon>Maleae</taxon>
        <taxon>Malus</taxon>
    </lineage>
</organism>
<evidence type="ECO:0000313" key="3">
    <source>
        <dbReference type="EMBL" id="RXI09575.1"/>
    </source>
</evidence>
<feature type="compositionally biased region" description="Polar residues" evidence="1">
    <location>
        <begin position="40"/>
        <end position="53"/>
    </location>
</feature>
<sequence>MTTTTCLIPLPPSAAATTPAEMDPMLVNSLDPVDLVGPRVSQTPVPSASSVALPTSAWRAHRRPRTPDMTSASTTNASWSQPGKVK</sequence>
<dbReference type="AlphaFoldDB" id="A0A498INT8"/>
<name>A0A498INT8_MALDO</name>
<dbReference type="EMBL" id="RDQH01000337">
    <property type="protein sequence ID" value="RXH84819.1"/>
    <property type="molecule type" value="Genomic_DNA"/>
</dbReference>
<feature type="region of interest" description="Disordered" evidence="1">
    <location>
        <begin position="38"/>
        <end position="86"/>
    </location>
</feature>
<reference evidence="2 4" key="1">
    <citation type="submission" date="2018-10" db="EMBL/GenBank/DDBJ databases">
        <title>A high-quality apple genome assembly.</title>
        <authorList>
            <person name="Hu J."/>
        </authorList>
    </citation>
    <scope>NUCLEOTIDE SEQUENCE [LARGE SCALE GENOMIC DNA]</scope>
    <source>
        <strain evidence="4">cv. HFTH1</strain>
        <tissue evidence="2">Young leaf</tissue>
    </source>
</reference>